<keyword evidence="2" id="KW-1185">Reference proteome</keyword>
<comment type="caution">
    <text evidence="1">The sequence shown here is derived from an EMBL/GenBank/DDBJ whole genome shotgun (WGS) entry which is preliminary data.</text>
</comment>
<evidence type="ECO:0000313" key="1">
    <source>
        <dbReference type="EMBL" id="KAG1792457.1"/>
    </source>
</evidence>
<reference evidence="1" key="1">
    <citation type="journal article" date="2020" name="New Phytol.">
        <title>Comparative genomics reveals dynamic genome evolution in host specialist ectomycorrhizal fungi.</title>
        <authorList>
            <person name="Lofgren L.A."/>
            <person name="Nguyen N.H."/>
            <person name="Vilgalys R."/>
            <person name="Ruytinx J."/>
            <person name="Liao H.L."/>
            <person name="Branco S."/>
            <person name="Kuo A."/>
            <person name="LaButti K."/>
            <person name="Lipzen A."/>
            <person name="Andreopoulos W."/>
            <person name="Pangilinan J."/>
            <person name="Riley R."/>
            <person name="Hundley H."/>
            <person name="Na H."/>
            <person name="Barry K."/>
            <person name="Grigoriev I.V."/>
            <person name="Stajich J.E."/>
            <person name="Kennedy P.G."/>
        </authorList>
    </citation>
    <scope>NUCLEOTIDE SEQUENCE</scope>
    <source>
        <strain evidence="1">S12</strain>
    </source>
</reference>
<dbReference type="OrthoDB" id="342024at2759"/>
<name>A0A9P7APG9_9AGAM</name>
<accession>A0A9P7APG9</accession>
<organism evidence="1 2">
    <name type="scientific">Suillus plorans</name>
    <dbReference type="NCBI Taxonomy" id="116603"/>
    <lineage>
        <taxon>Eukaryota</taxon>
        <taxon>Fungi</taxon>
        <taxon>Dikarya</taxon>
        <taxon>Basidiomycota</taxon>
        <taxon>Agaricomycotina</taxon>
        <taxon>Agaricomycetes</taxon>
        <taxon>Agaricomycetidae</taxon>
        <taxon>Boletales</taxon>
        <taxon>Suillineae</taxon>
        <taxon>Suillaceae</taxon>
        <taxon>Suillus</taxon>
    </lineage>
</organism>
<dbReference type="Proteomes" id="UP000719766">
    <property type="component" value="Unassembled WGS sequence"/>
</dbReference>
<gene>
    <name evidence="1" type="ORF">HD556DRAFT_1239430</name>
</gene>
<dbReference type="EMBL" id="JABBWE010000036">
    <property type="protein sequence ID" value="KAG1792457.1"/>
    <property type="molecule type" value="Genomic_DNA"/>
</dbReference>
<dbReference type="GeneID" id="64591805"/>
<evidence type="ECO:0000313" key="2">
    <source>
        <dbReference type="Proteomes" id="UP000719766"/>
    </source>
</evidence>
<sequence>MTPGGTGGLDARLFDMAALNLLSKGEEPIDEPPPKIALERGKLLQEVRKVLEGQGGDKKAVSLVVIGTKSCWHFQVIFC</sequence>
<protein>
    <submittedName>
        <fullName evidence="1">Uncharacterized protein</fullName>
    </submittedName>
</protein>
<dbReference type="AlphaFoldDB" id="A0A9P7APG9"/>
<proteinExistence type="predicted"/>
<dbReference type="RefSeq" id="XP_041159070.1">
    <property type="nucleotide sequence ID" value="XM_041298041.1"/>
</dbReference>